<dbReference type="EMBL" id="BGPR01052692">
    <property type="protein sequence ID" value="GBO29530.1"/>
    <property type="molecule type" value="Genomic_DNA"/>
</dbReference>
<evidence type="ECO:0000256" key="1">
    <source>
        <dbReference type="SAM" id="MobiDB-lite"/>
    </source>
</evidence>
<feature type="non-terminal residue" evidence="2">
    <location>
        <position position="1"/>
    </location>
</feature>
<dbReference type="AlphaFoldDB" id="A0A4Y2W072"/>
<accession>A0A4Y2W072</accession>
<keyword evidence="3" id="KW-1185">Reference proteome</keyword>
<feature type="region of interest" description="Disordered" evidence="1">
    <location>
        <begin position="1"/>
        <end position="20"/>
    </location>
</feature>
<protein>
    <submittedName>
        <fullName evidence="2">Uncharacterized protein</fullName>
    </submittedName>
</protein>
<organism evidence="2 3">
    <name type="scientific">Araneus ventricosus</name>
    <name type="common">Orbweaver spider</name>
    <name type="synonym">Epeira ventricosa</name>
    <dbReference type="NCBI Taxonomy" id="182803"/>
    <lineage>
        <taxon>Eukaryota</taxon>
        <taxon>Metazoa</taxon>
        <taxon>Ecdysozoa</taxon>
        <taxon>Arthropoda</taxon>
        <taxon>Chelicerata</taxon>
        <taxon>Arachnida</taxon>
        <taxon>Araneae</taxon>
        <taxon>Araneomorphae</taxon>
        <taxon>Entelegynae</taxon>
        <taxon>Araneoidea</taxon>
        <taxon>Araneidae</taxon>
        <taxon>Araneus</taxon>
    </lineage>
</organism>
<proteinExistence type="predicted"/>
<comment type="caution">
    <text evidence="2">The sequence shown here is derived from an EMBL/GenBank/DDBJ whole genome shotgun (WGS) entry which is preliminary data.</text>
</comment>
<name>A0A4Y2W072_ARAVE</name>
<evidence type="ECO:0000313" key="3">
    <source>
        <dbReference type="Proteomes" id="UP000499080"/>
    </source>
</evidence>
<sequence>SVREHSMIEKTTDHEVENSEKKWLVYAKDREGADLIE</sequence>
<dbReference type="Proteomes" id="UP000499080">
    <property type="component" value="Unassembled WGS sequence"/>
</dbReference>
<reference evidence="2 3" key="1">
    <citation type="journal article" date="2019" name="Sci. Rep.">
        <title>Orb-weaving spider Araneus ventricosus genome elucidates the spidroin gene catalogue.</title>
        <authorList>
            <person name="Kono N."/>
            <person name="Nakamura H."/>
            <person name="Ohtoshi R."/>
            <person name="Moran D.A.P."/>
            <person name="Shinohara A."/>
            <person name="Yoshida Y."/>
            <person name="Fujiwara M."/>
            <person name="Mori M."/>
            <person name="Tomita M."/>
            <person name="Arakawa K."/>
        </authorList>
    </citation>
    <scope>NUCLEOTIDE SEQUENCE [LARGE SCALE GENOMIC DNA]</scope>
</reference>
<gene>
    <name evidence="2" type="ORF">AVEN_122390_1</name>
</gene>
<evidence type="ECO:0000313" key="2">
    <source>
        <dbReference type="EMBL" id="GBO29530.1"/>
    </source>
</evidence>